<evidence type="ECO:0000313" key="9">
    <source>
        <dbReference type="EMBL" id="MDG6895712.1"/>
    </source>
</evidence>
<dbReference type="EMBL" id="LWID01000001">
    <property type="protein sequence ID" value="MDG6895712.1"/>
    <property type="molecule type" value="Genomic_DNA"/>
</dbReference>
<reference evidence="9" key="1">
    <citation type="submission" date="2016-03" db="EMBL/GenBank/DDBJ databases">
        <title>Co-evolution between Pasteurellaceae and their hosts.</title>
        <authorList>
            <person name="Hansen M.J."/>
            <person name="Bojesen A.M."/>
            <person name="Planet P."/>
        </authorList>
    </citation>
    <scope>NUCLEOTIDE SEQUENCE</scope>
    <source>
        <strain evidence="9">146/S8/89</strain>
    </source>
</reference>
<dbReference type="InterPro" id="IPR036597">
    <property type="entry name" value="Fido-like_dom_sf"/>
</dbReference>
<comment type="caution">
    <text evidence="9">The sequence shown here is derived from an EMBL/GenBank/DDBJ whole genome shotgun (WGS) entry which is preliminary data.</text>
</comment>
<evidence type="ECO:0000256" key="7">
    <source>
        <dbReference type="ARBA" id="ARBA00048696"/>
    </source>
</evidence>
<evidence type="ECO:0000256" key="3">
    <source>
        <dbReference type="ARBA" id="ARBA00022741"/>
    </source>
</evidence>
<evidence type="ECO:0000259" key="8">
    <source>
        <dbReference type="PROSITE" id="PS51459"/>
    </source>
</evidence>
<evidence type="ECO:0000256" key="4">
    <source>
        <dbReference type="ARBA" id="ARBA00022840"/>
    </source>
</evidence>
<keyword evidence="1" id="KW-0808">Transferase</keyword>
<evidence type="ECO:0000256" key="6">
    <source>
        <dbReference type="ARBA" id="ARBA00047939"/>
    </source>
</evidence>
<dbReference type="GO" id="GO:0005524">
    <property type="term" value="F:ATP binding"/>
    <property type="evidence" value="ECO:0007669"/>
    <property type="project" value="UniProtKB-KW"/>
</dbReference>
<dbReference type="Pfam" id="PF02661">
    <property type="entry name" value="Fic"/>
    <property type="match status" value="1"/>
</dbReference>
<protein>
    <recommendedName>
        <fullName evidence="5">protein adenylyltransferase</fullName>
        <ecNumber evidence="5">2.7.7.108</ecNumber>
    </recommendedName>
</protein>
<dbReference type="Proteomes" id="UP001155500">
    <property type="component" value="Unassembled WGS sequence"/>
</dbReference>
<sequence length="165" mass="19473">MSNSRYLAEEINASKYFYAGIFPPVLKNKLNIKQAEELAKRENEIIMINFPLRPILTKFTLQEIQTVHYSLFRDIYDWAGKLRDYTTGRGNVPFARPEMIESFYHKQIFLALQQENYLQNCAKSKFIKKSAYFINEFNAIHPFIDGNERLTRIFLQDLALNVVLH</sequence>
<organism evidence="9 10">
    <name type="scientific">Volucribacter amazonae</name>
    <dbReference type="NCBI Taxonomy" id="256731"/>
    <lineage>
        <taxon>Bacteria</taxon>
        <taxon>Pseudomonadati</taxon>
        <taxon>Pseudomonadota</taxon>
        <taxon>Gammaproteobacteria</taxon>
        <taxon>Pasteurellales</taxon>
        <taxon>Pasteurellaceae</taxon>
        <taxon>Volucribacter</taxon>
    </lineage>
</organism>
<dbReference type="AlphaFoldDB" id="A0A9X4PCM6"/>
<dbReference type="PROSITE" id="PS51459">
    <property type="entry name" value="FIDO"/>
    <property type="match status" value="1"/>
</dbReference>
<name>A0A9X4PCM6_9PAST</name>
<dbReference type="PANTHER" id="PTHR39560">
    <property type="entry name" value="PROTEIN ADENYLYLTRANSFERASE FIC-RELATED"/>
    <property type="match status" value="1"/>
</dbReference>
<dbReference type="SUPFAM" id="SSF140931">
    <property type="entry name" value="Fic-like"/>
    <property type="match status" value="1"/>
</dbReference>
<keyword evidence="10" id="KW-1185">Reference proteome</keyword>
<evidence type="ECO:0000313" key="10">
    <source>
        <dbReference type="Proteomes" id="UP001155500"/>
    </source>
</evidence>
<dbReference type="Gene3D" id="1.10.3290.10">
    <property type="entry name" value="Fido-like domain"/>
    <property type="match status" value="1"/>
</dbReference>
<keyword evidence="3" id="KW-0547">Nucleotide-binding</keyword>
<dbReference type="GO" id="GO:0051302">
    <property type="term" value="P:regulation of cell division"/>
    <property type="evidence" value="ECO:0007669"/>
    <property type="project" value="TreeGrafter"/>
</dbReference>
<evidence type="ECO:0000256" key="2">
    <source>
        <dbReference type="ARBA" id="ARBA00022695"/>
    </source>
</evidence>
<evidence type="ECO:0000256" key="1">
    <source>
        <dbReference type="ARBA" id="ARBA00022679"/>
    </source>
</evidence>
<keyword evidence="2" id="KW-0548">Nucleotidyltransferase</keyword>
<accession>A0A9X4PCM6</accession>
<gene>
    <name evidence="9" type="ORF">A6A20_08765</name>
</gene>
<dbReference type="GO" id="GO:0070733">
    <property type="term" value="F:AMPylase activity"/>
    <property type="evidence" value="ECO:0007669"/>
    <property type="project" value="UniProtKB-EC"/>
</dbReference>
<evidence type="ECO:0000256" key="5">
    <source>
        <dbReference type="ARBA" id="ARBA00034531"/>
    </source>
</evidence>
<dbReference type="EC" id="2.7.7.108" evidence="5"/>
<dbReference type="RefSeq" id="WP_279573083.1">
    <property type="nucleotide sequence ID" value="NZ_LWID01000001.1"/>
</dbReference>
<comment type="catalytic activity">
    <reaction evidence="6">
        <text>L-threonyl-[protein] + ATP = 3-O-(5'-adenylyl)-L-threonyl-[protein] + diphosphate</text>
        <dbReference type="Rhea" id="RHEA:54292"/>
        <dbReference type="Rhea" id="RHEA-COMP:11060"/>
        <dbReference type="Rhea" id="RHEA-COMP:13847"/>
        <dbReference type="ChEBI" id="CHEBI:30013"/>
        <dbReference type="ChEBI" id="CHEBI:30616"/>
        <dbReference type="ChEBI" id="CHEBI:33019"/>
        <dbReference type="ChEBI" id="CHEBI:138113"/>
        <dbReference type="EC" id="2.7.7.108"/>
    </reaction>
</comment>
<dbReference type="InterPro" id="IPR003812">
    <property type="entry name" value="Fido"/>
</dbReference>
<feature type="domain" description="Fido" evidence="8">
    <location>
        <begin position="59"/>
        <end position="165"/>
    </location>
</feature>
<comment type="catalytic activity">
    <reaction evidence="7">
        <text>L-tyrosyl-[protein] + ATP = O-(5'-adenylyl)-L-tyrosyl-[protein] + diphosphate</text>
        <dbReference type="Rhea" id="RHEA:54288"/>
        <dbReference type="Rhea" id="RHEA-COMP:10136"/>
        <dbReference type="Rhea" id="RHEA-COMP:13846"/>
        <dbReference type="ChEBI" id="CHEBI:30616"/>
        <dbReference type="ChEBI" id="CHEBI:33019"/>
        <dbReference type="ChEBI" id="CHEBI:46858"/>
        <dbReference type="ChEBI" id="CHEBI:83624"/>
        <dbReference type="EC" id="2.7.7.108"/>
    </reaction>
</comment>
<proteinExistence type="predicted"/>
<dbReference type="PANTHER" id="PTHR39560:SF1">
    <property type="entry name" value="PROTEIN ADENYLYLTRANSFERASE FIC-RELATED"/>
    <property type="match status" value="1"/>
</dbReference>
<keyword evidence="4" id="KW-0067">ATP-binding</keyword>